<evidence type="ECO:0000256" key="1">
    <source>
        <dbReference type="SAM" id="MobiDB-lite"/>
    </source>
</evidence>
<dbReference type="RefSeq" id="WP_184156291.1">
    <property type="nucleotide sequence ID" value="NZ_JACHKA010000001.1"/>
</dbReference>
<dbReference type="Proteomes" id="UP001138540">
    <property type="component" value="Unassembled WGS sequence"/>
</dbReference>
<protein>
    <submittedName>
        <fullName evidence="3">Uncharacterized protein</fullName>
    </submittedName>
</protein>
<feature type="transmembrane region" description="Helical" evidence="2">
    <location>
        <begin position="51"/>
        <end position="75"/>
    </location>
</feature>
<evidence type="ECO:0000313" key="4">
    <source>
        <dbReference type="Proteomes" id="UP001138540"/>
    </source>
</evidence>
<feature type="region of interest" description="Disordered" evidence="1">
    <location>
        <begin position="130"/>
        <end position="183"/>
    </location>
</feature>
<accession>A0ABR6NK86</accession>
<keyword evidence="2" id="KW-0472">Membrane</keyword>
<gene>
    <name evidence="3" type="ORF">HNP60_003664</name>
</gene>
<organism evidence="3 4">
    <name type="scientific">Sphingobium lignivorans</name>
    <dbReference type="NCBI Taxonomy" id="2735886"/>
    <lineage>
        <taxon>Bacteria</taxon>
        <taxon>Pseudomonadati</taxon>
        <taxon>Pseudomonadota</taxon>
        <taxon>Alphaproteobacteria</taxon>
        <taxon>Sphingomonadales</taxon>
        <taxon>Sphingomonadaceae</taxon>
        <taxon>Sphingobium</taxon>
    </lineage>
</organism>
<evidence type="ECO:0000313" key="3">
    <source>
        <dbReference type="EMBL" id="MBB5987690.1"/>
    </source>
</evidence>
<dbReference type="EMBL" id="JACHKA010000001">
    <property type="protein sequence ID" value="MBB5987690.1"/>
    <property type="molecule type" value="Genomic_DNA"/>
</dbReference>
<reference evidence="3 4" key="1">
    <citation type="submission" date="2020-08" db="EMBL/GenBank/DDBJ databases">
        <title>Exploring microbial biodiversity for novel pathways involved in the catabolism of aromatic compounds derived from lignin.</title>
        <authorList>
            <person name="Elkins J."/>
        </authorList>
    </citation>
    <scope>NUCLEOTIDE SEQUENCE [LARGE SCALE GENOMIC DNA]</scope>
    <source>
        <strain evidence="3 4">B1D3A</strain>
    </source>
</reference>
<feature type="region of interest" description="Disordered" evidence="1">
    <location>
        <begin position="201"/>
        <end position="227"/>
    </location>
</feature>
<keyword evidence="2" id="KW-1133">Transmembrane helix</keyword>
<comment type="caution">
    <text evidence="3">The sequence shown here is derived from an EMBL/GenBank/DDBJ whole genome shotgun (WGS) entry which is preliminary data.</text>
</comment>
<name>A0ABR6NK86_9SPHN</name>
<feature type="transmembrane region" description="Helical" evidence="2">
    <location>
        <begin position="12"/>
        <end position="31"/>
    </location>
</feature>
<sequence length="356" mass="36901">MERTLGVRGARLLLTAGGMIGVGLAVPGPLLDQLVATAGLSGASDLFVAPVGLTGRMVLTGAFALVPVLAVWIIWRTPGSGPAQDMQGRSGDDIGLPEEDENEMMNARVQSSISPWDAFKRFVRGGAQPAAVRDDVPLRKRRRRDRHPDAPPRPPLFASRDLPPPDLIDPQESPAPKSDPIAAPVPADAVRFAAPAPRILAPAPADLPSAPPAPAAPDIALPRSPAPLSDAEIATAVATLPPLAARPAPAPQADRASSWKIADLGLPLIENADLGTLAVRFEQGVARREAIVNARQAQHALGKHLPSAAVAAPPQGEVFAAADAPGLSSLRVESDVESALNDALATLRQLAGARRA</sequence>
<keyword evidence="4" id="KW-1185">Reference proteome</keyword>
<proteinExistence type="predicted"/>
<evidence type="ECO:0000256" key="2">
    <source>
        <dbReference type="SAM" id="Phobius"/>
    </source>
</evidence>
<keyword evidence="2" id="KW-0812">Transmembrane</keyword>